<dbReference type="SUPFAM" id="SSF55729">
    <property type="entry name" value="Acyl-CoA N-acyltransferases (Nat)"/>
    <property type="match status" value="1"/>
</dbReference>
<dbReference type="PROSITE" id="PS51186">
    <property type="entry name" value="GNAT"/>
    <property type="match status" value="2"/>
</dbReference>
<evidence type="ECO:0000259" key="1">
    <source>
        <dbReference type="PROSITE" id="PS51186"/>
    </source>
</evidence>
<feature type="domain" description="N-acetyltransferase" evidence="1">
    <location>
        <begin position="173"/>
        <end position="319"/>
    </location>
</feature>
<comment type="caution">
    <text evidence="2">The sequence shown here is derived from an EMBL/GenBank/DDBJ whole genome shotgun (WGS) entry which is preliminary data.</text>
</comment>
<proteinExistence type="predicted"/>
<dbReference type="RefSeq" id="WP_075398977.1">
    <property type="nucleotide sequence ID" value="NZ_MSDU01000027.1"/>
</dbReference>
<name>A0A1Q8Q3M6_9BACI</name>
<dbReference type="AlphaFoldDB" id="A0A1Q8Q3M6"/>
<dbReference type="STRING" id="1714264.BTO30_12030"/>
<dbReference type="Pfam" id="PF00583">
    <property type="entry name" value="Acetyltransf_1"/>
    <property type="match status" value="1"/>
</dbReference>
<dbReference type="Gene3D" id="3.40.630.30">
    <property type="match status" value="2"/>
</dbReference>
<dbReference type="EMBL" id="MSDU01000027">
    <property type="protein sequence ID" value="OLN21927.1"/>
    <property type="molecule type" value="Genomic_DNA"/>
</dbReference>
<dbReference type="InterPro" id="IPR000182">
    <property type="entry name" value="GNAT_dom"/>
</dbReference>
<gene>
    <name evidence="2" type="ORF">BTO30_12030</name>
</gene>
<dbReference type="InterPro" id="IPR050276">
    <property type="entry name" value="MshD_Acetyltransferase"/>
</dbReference>
<keyword evidence="3" id="KW-1185">Reference proteome</keyword>
<protein>
    <recommendedName>
        <fullName evidence="1">N-acetyltransferase domain-containing protein</fullName>
    </recommendedName>
</protein>
<sequence length="319" mass="36796">MEYRPLHEVESKTATDFWNAHLSQSFPMTERLWEQNTKKNKNLLRHGSMALYEKERIIGFVSVKVVHDPLTADMDQGAGSIQALLVDKEYRHRSIGSKLLAHAEKELFSCHISEIRLGRDVEHYFPGIPVEQTKTTEWFKKKGYIPQSIETDLTKHVSDANFYTLHNNEIEQIEFRVLTEKDLDALISFLRYSFPGRWHYEAELYRRSGGTGRDFMGLFVTGELKGFCRINDGTFPIIPQNIYWAPLLKGKAGGMGPLGISTDIRGSHMGLDLVKAAANELIRRHMDHLVIDWTQLVTFYEKLGFKPWKSYVSMKKINT</sequence>
<dbReference type="OrthoDB" id="2861902at2"/>
<evidence type="ECO:0000313" key="2">
    <source>
        <dbReference type="EMBL" id="OLN21927.1"/>
    </source>
</evidence>
<dbReference type="CDD" id="cd04301">
    <property type="entry name" value="NAT_SF"/>
    <property type="match status" value="1"/>
</dbReference>
<organism evidence="2 3">
    <name type="scientific">Domibacillus antri</name>
    <dbReference type="NCBI Taxonomy" id="1714264"/>
    <lineage>
        <taxon>Bacteria</taxon>
        <taxon>Bacillati</taxon>
        <taxon>Bacillota</taxon>
        <taxon>Bacilli</taxon>
        <taxon>Bacillales</taxon>
        <taxon>Bacillaceae</taxon>
        <taxon>Domibacillus</taxon>
    </lineage>
</organism>
<dbReference type="GO" id="GO:0016747">
    <property type="term" value="F:acyltransferase activity, transferring groups other than amino-acyl groups"/>
    <property type="evidence" value="ECO:0007669"/>
    <property type="project" value="InterPro"/>
</dbReference>
<dbReference type="Proteomes" id="UP000185568">
    <property type="component" value="Unassembled WGS sequence"/>
</dbReference>
<dbReference type="PANTHER" id="PTHR43617">
    <property type="entry name" value="L-AMINO ACID N-ACETYLTRANSFERASE"/>
    <property type="match status" value="1"/>
</dbReference>
<feature type="domain" description="N-acetyltransferase" evidence="1">
    <location>
        <begin position="1"/>
        <end position="169"/>
    </location>
</feature>
<evidence type="ECO:0000313" key="3">
    <source>
        <dbReference type="Proteomes" id="UP000185568"/>
    </source>
</evidence>
<accession>A0A1Q8Q3M6</accession>
<dbReference type="InterPro" id="IPR016181">
    <property type="entry name" value="Acyl_CoA_acyltransferase"/>
</dbReference>
<reference evidence="2 3" key="1">
    <citation type="submission" date="2016-12" db="EMBL/GenBank/DDBJ databases">
        <title>Domibacillus antri genome sequencing.</title>
        <authorList>
            <person name="Verma A."/>
            <person name="Krishnamurthi S."/>
        </authorList>
    </citation>
    <scope>NUCLEOTIDE SEQUENCE [LARGE SCALE GENOMIC DNA]</scope>
    <source>
        <strain evidence="2 3">XD80</strain>
    </source>
</reference>